<name>W0JQV4_9EURY</name>
<dbReference type="KEGG" id="hlr:HALLA_11890"/>
<sequence length="176" mass="19498">MSITAADVRGQDADPRREDQYRAEALEIERAKATTAPEVRCDGGESDHAELRECETRDDDNAHAKGNLEQKKIAEAELDREPIDIGDHVQDRDDPDSTMVVVGLPLEPANEVTARGDKTVADFNTDYPADDDVVEVVFPDRTDVEIEPLTQYGYPRSRIEIVAHVHDRDGDDGGAE</sequence>
<dbReference type="EMBL" id="CP007055">
    <property type="protein sequence ID" value="AHG00933.1"/>
    <property type="molecule type" value="Genomic_DNA"/>
</dbReference>
<organism evidence="3 4">
    <name type="scientific">Halostagnicola larsenii XH-48</name>
    <dbReference type="NCBI Taxonomy" id="797299"/>
    <lineage>
        <taxon>Archaea</taxon>
        <taxon>Methanobacteriati</taxon>
        <taxon>Methanobacteriota</taxon>
        <taxon>Stenosarchaea group</taxon>
        <taxon>Halobacteria</taxon>
        <taxon>Halobacteriales</taxon>
        <taxon>Natrialbaceae</taxon>
        <taxon>Halostagnicola</taxon>
    </lineage>
</organism>
<dbReference type="STRING" id="797299.HALLA_11890"/>
<dbReference type="RefSeq" id="WP_049952666.1">
    <property type="nucleotide sequence ID" value="NZ_CP007055.1"/>
</dbReference>
<reference evidence="3 4" key="1">
    <citation type="submission" date="2014-01" db="EMBL/GenBank/DDBJ databases">
        <authorList>
            <consortium name="DOE Joint Genome Institute"/>
            <person name="Anderson I."/>
            <person name="Huntemann M."/>
            <person name="Han J."/>
            <person name="Chen A."/>
            <person name="Kyrpides N."/>
            <person name="Mavromatis K."/>
            <person name="Markowitz V."/>
            <person name="Palaniappan K."/>
            <person name="Ivanova N."/>
            <person name="Schaumberg A."/>
            <person name="Pati A."/>
            <person name="Liolios K."/>
            <person name="Nordberg H.P."/>
            <person name="Cantor M.N."/>
            <person name="Hua S.X."/>
            <person name="Woyke T."/>
        </authorList>
    </citation>
    <scope>NUCLEOTIDE SEQUENCE [LARGE SCALE GENOMIC DNA]</scope>
    <source>
        <strain evidence="3 4">XH-48</strain>
    </source>
</reference>
<dbReference type="OrthoDB" id="199604at2157"/>
<feature type="region of interest" description="Disordered" evidence="1">
    <location>
        <begin position="56"/>
        <end position="99"/>
    </location>
</feature>
<evidence type="ECO:0000256" key="1">
    <source>
        <dbReference type="SAM" id="MobiDB-lite"/>
    </source>
</evidence>
<accession>W0JQV4</accession>
<feature type="compositionally biased region" description="Basic and acidic residues" evidence="1">
    <location>
        <begin position="39"/>
        <end position="48"/>
    </location>
</feature>
<evidence type="ECO:0000313" key="2">
    <source>
        <dbReference type="EMBL" id="AHG00933.1"/>
    </source>
</evidence>
<protein>
    <submittedName>
        <fullName evidence="3">Uncharacterized protein</fullName>
    </submittedName>
</protein>
<feature type="region of interest" description="Disordered" evidence="1">
    <location>
        <begin position="29"/>
        <end position="48"/>
    </location>
</feature>
<evidence type="ECO:0000313" key="4">
    <source>
        <dbReference type="Proteomes" id="UP000019024"/>
    </source>
</evidence>
<proteinExistence type="predicted"/>
<gene>
    <name evidence="2" type="ORF">HALLA_11890</name>
    <name evidence="3" type="ORF">HALLA_12200</name>
</gene>
<dbReference type="HOGENOM" id="CLU_1763917_0_0_2"/>
<evidence type="ECO:0000313" key="3">
    <source>
        <dbReference type="EMBL" id="AHG00984.1"/>
    </source>
</evidence>
<feature type="region of interest" description="Disordered" evidence="1">
    <location>
        <begin position="1"/>
        <end position="20"/>
    </location>
</feature>
<keyword evidence="4" id="KW-1185">Reference proteome</keyword>
<dbReference type="EMBL" id="CP007055">
    <property type="protein sequence ID" value="AHG00984.1"/>
    <property type="molecule type" value="Genomic_DNA"/>
</dbReference>
<dbReference type="AlphaFoldDB" id="W0JQV4"/>
<dbReference type="Proteomes" id="UP000019024">
    <property type="component" value="Chromosome"/>
</dbReference>
<feature type="compositionally biased region" description="Basic and acidic residues" evidence="1">
    <location>
        <begin position="56"/>
        <end position="92"/>
    </location>
</feature>
<dbReference type="KEGG" id="hlr:HALLA_12200"/>
<feature type="compositionally biased region" description="Basic and acidic residues" evidence="1">
    <location>
        <begin position="9"/>
        <end position="20"/>
    </location>
</feature>
<dbReference type="eggNOG" id="arCOG14912">
    <property type="taxonomic scope" value="Archaea"/>
</dbReference>
<dbReference type="GeneID" id="25145204"/>